<name>A0A835IWN1_9MAGN</name>
<dbReference type="EMBL" id="JADFTS010000001">
    <property type="protein sequence ID" value="KAF9625456.1"/>
    <property type="molecule type" value="Genomic_DNA"/>
</dbReference>
<dbReference type="Proteomes" id="UP000631114">
    <property type="component" value="Unassembled WGS sequence"/>
</dbReference>
<feature type="domain" description="FAR1" evidence="2">
    <location>
        <begin position="51"/>
        <end position="99"/>
    </location>
</feature>
<sequence length="183" mass="21323">MENDGVMDYASDDESNDEVDVDFRNEDNKCSNNQIHVVGTMLLDSDMEAYSFYNRYAKTVGFCVRKNSIYRNVVREIMRRDLTCTWEGFYKQKTTPVKKKEIEENFTGSQPCDDPPLRNPIRKNRFGPKARIKDVLETKSKKSKRTARERLAELQKQMGRLDVESPSDNELFAKKDTLIHLPV</sequence>
<evidence type="ECO:0000256" key="1">
    <source>
        <dbReference type="SAM" id="MobiDB-lite"/>
    </source>
</evidence>
<keyword evidence="4" id="KW-1185">Reference proteome</keyword>
<organism evidence="3 4">
    <name type="scientific">Coptis chinensis</name>
    <dbReference type="NCBI Taxonomy" id="261450"/>
    <lineage>
        <taxon>Eukaryota</taxon>
        <taxon>Viridiplantae</taxon>
        <taxon>Streptophyta</taxon>
        <taxon>Embryophyta</taxon>
        <taxon>Tracheophyta</taxon>
        <taxon>Spermatophyta</taxon>
        <taxon>Magnoliopsida</taxon>
        <taxon>Ranunculales</taxon>
        <taxon>Ranunculaceae</taxon>
        <taxon>Coptidoideae</taxon>
        <taxon>Coptis</taxon>
    </lineage>
</organism>
<dbReference type="Pfam" id="PF03101">
    <property type="entry name" value="FAR1"/>
    <property type="match status" value="1"/>
</dbReference>
<accession>A0A835IWN1</accession>
<evidence type="ECO:0000313" key="3">
    <source>
        <dbReference type="EMBL" id="KAF9625456.1"/>
    </source>
</evidence>
<dbReference type="OrthoDB" id="1894539at2759"/>
<dbReference type="PANTHER" id="PTHR46328">
    <property type="entry name" value="FAR-RED IMPAIRED RESPONSIVE (FAR1) FAMILY PROTEIN-RELATED"/>
    <property type="match status" value="1"/>
</dbReference>
<feature type="region of interest" description="Disordered" evidence="1">
    <location>
        <begin position="105"/>
        <end position="124"/>
    </location>
</feature>
<comment type="caution">
    <text evidence="3">The sequence shown here is derived from an EMBL/GenBank/DDBJ whole genome shotgun (WGS) entry which is preliminary data.</text>
</comment>
<gene>
    <name evidence="3" type="ORF">IFM89_023051</name>
</gene>
<evidence type="ECO:0000259" key="2">
    <source>
        <dbReference type="Pfam" id="PF03101"/>
    </source>
</evidence>
<dbReference type="InterPro" id="IPR004330">
    <property type="entry name" value="FAR1_DNA_bnd_dom"/>
</dbReference>
<reference evidence="3 4" key="1">
    <citation type="submission" date="2020-10" db="EMBL/GenBank/DDBJ databases">
        <title>The Coptis chinensis genome and diversification of protoberbering-type alkaloids.</title>
        <authorList>
            <person name="Wang B."/>
            <person name="Shu S."/>
            <person name="Song C."/>
            <person name="Liu Y."/>
        </authorList>
    </citation>
    <scope>NUCLEOTIDE SEQUENCE [LARGE SCALE GENOMIC DNA]</scope>
    <source>
        <strain evidence="3">HL-2020</strain>
        <tissue evidence="3">Leaf</tissue>
    </source>
</reference>
<protein>
    <recommendedName>
        <fullName evidence="2">FAR1 domain-containing protein</fullName>
    </recommendedName>
</protein>
<proteinExistence type="predicted"/>
<dbReference type="PANTHER" id="PTHR46328:SF30">
    <property type="entry name" value="OS04G0641500 PROTEIN"/>
    <property type="match status" value="1"/>
</dbReference>
<dbReference type="AlphaFoldDB" id="A0A835IWN1"/>
<evidence type="ECO:0000313" key="4">
    <source>
        <dbReference type="Proteomes" id="UP000631114"/>
    </source>
</evidence>